<reference evidence="1" key="1">
    <citation type="submission" date="2021-02" db="EMBL/GenBank/DDBJ databases">
        <authorList>
            <person name="Nowell W R."/>
        </authorList>
    </citation>
    <scope>NUCLEOTIDE SEQUENCE</scope>
</reference>
<name>A0A815P3N3_9BILA</name>
<gene>
    <name evidence="4" type="ORF">FNK824_LOCUS36066</name>
    <name evidence="3" type="ORF">OTI717_LOCUS29959</name>
    <name evidence="1" type="ORF">RFH988_LOCUS36452</name>
    <name evidence="2" type="ORF">SEV965_LOCUS35459</name>
</gene>
<proteinExistence type="predicted"/>
<evidence type="ECO:0000313" key="3">
    <source>
        <dbReference type="EMBL" id="CAF4018480.1"/>
    </source>
</evidence>
<dbReference type="Proteomes" id="UP000663889">
    <property type="component" value="Unassembled WGS sequence"/>
</dbReference>
<evidence type="ECO:0000313" key="1">
    <source>
        <dbReference type="EMBL" id="CAF1443717.1"/>
    </source>
</evidence>
<dbReference type="OrthoDB" id="275011at2759"/>
<sequence length="78" mass="8898">MNSLVKVFDNVSDCVGYLIMNEDGSIEHNHGDLQNNENAANLIYKMIFFSNDHYVDCISCANHRIYVAKRRKESSTIA</sequence>
<evidence type="ECO:0000313" key="4">
    <source>
        <dbReference type="EMBL" id="CAF4197158.1"/>
    </source>
</evidence>
<dbReference type="EMBL" id="CAJOBE010016114">
    <property type="protein sequence ID" value="CAF4197158.1"/>
    <property type="molecule type" value="Genomic_DNA"/>
</dbReference>
<evidence type="ECO:0000313" key="2">
    <source>
        <dbReference type="EMBL" id="CAF1488647.1"/>
    </source>
</evidence>
<organism evidence="1 5">
    <name type="scientific">Rotaria sordida</name>
    <dbReference type="NCBI Taxonomy" id="392033"/>
    <lineage>
        <taxon>Eukaryota</taxon>
        <taxon>Metazoa</taxon>
        <taxon>Spiralia</taxon>
        <taxon>Gnathifera</taxon>
        <taxon>Rotifera</taxon>
        <taxon>Eurotatoria</taxon>
        <taxon>Bdelloidea</taxon>
        <taxon>Philodinida</taxon>
        <taxon>Philodinidae</taxon>
        <taxon>Rotaria</taxon>
    </lineage>
</organism>
<dbReference type="EMBL" id="CAJNOU010005789">
    <property type="protein sequence ID" value="CAF1488647.1"/>
    <property type="molecule type" value="Genomic_DNA"/>
</dbReference>
<protein>
    <recommendedName>
        <fullName evidence="6">Late endosomal/lysosomal adaptor and MAPK and MTOR activator 4</fullName>
    </recommendedName>
</protein>
<evidence type="ECO:0000313" key="5">
    <source>
        <dbReference type="Proteomes" id="UP000663882"/>
    </source>
</evidence>
<dbReference type="Proteomes" id="UP000663874">
    <property type="component" value="Unassembled WGS sequence"/>
</dbReference>
<dbReference type="EMBL" id="CAJOAX010007796">
    <property type="protein sequence ID" value="CAF4018480.1"/>
    <property type="molecule type" value="Genomic_DNA"/>
</dbReference>
<dbReference type="EMBL" id="CAJNOO010006291">
    <property type="protein sequence ID" value="CAF1443717.1"/>
    <property type="molecule type" value="Genomic_DNA"/>
</dbReference>
<dbReference type="Proteomes" id="UP000663823">
    <property type="component" value="Unassembled WGS sequence"/>
</dbReference>
<accession>A0A815P3N3</accession>
<dbReference type="Proteomes" id="UP000663882">
    <property type="component" value="Unassembled WGS sequence"/>
</dbReference>
<comment type="caution">
    <text evidence="1">The sequence shown here is derived from an EMBL/GenBank/DDBJ whole genome shotgun (WGS) entry which is preliminary data.</text>
</comment>
<dbReference type="AlphaFoldDB" id="A0A815P3N3"/>
<evidence type="ECO:0008006" key="6">
    <source>
        <dbReference type="Google" id="ProtNLM"/>
    </source>
</evidence>